<comment type="caution">
    <text evidence="2">The sequence shown here is derived from an EMBL/GenBank/DDBJ whole genome shotgun (WGS) entry which is preliminary data.</text>
</comment>
<sequence length="235" mass="25599">MSKTDLTKTEYLLQLQKYLKKLPKADYEDAMEYFTEYFEDTDDEGAKALMEELGTPKEAARDLMANLLDRKLTDASTNANIFSAPAPEFAGTNGAVGSAHTTGRKVWKSILWISLLLLFAIPIGAPLLLSAAIVLLCLMICAIILDLCIFIAAFSSYLIGGKLILRGLLALPLSLSGSAMIAGSGLLIIGLGILIMLFGIFAAYSGCRFFAASVKWIVNRKRKVNEVKYDETISL</sequence>
<feature type="transmembrane region" description="Helical" evidence="1">
    <location>
        <begin position="110"/>
        <end position="127"/>
    </location>
</feature>
<keyword evidence="3" id="KW-1185">Reference proteome</keyword>
<keyword evidence="1" id="KW-0472">Membrane</keyword>
<feature type="transmembrane region" description="Helical" evidence="1">
    <location>
        <begin position="163"/>
        <end position="182"/>
    </location>
</feature>
<dbReference type="Proteomes" id="UP001652338">
    <property type="component" value="Unassembled WGS sequence"/>
</dbReference>
<evidence type="ECO:0000313" key="3">
    <source>
        <dbReference type="Proteomes" id="UP001652338"/>
    </source>
</evidence>
<name>A0ABT2SNE5_9FIRM</name>
<evidence type="ECO:0008006" key="4">
    <source>
        <dbReference type="Google" id="ProtNLM"/>
    </source>
</evidence>
<gene>
    <name evidence="2" type="ORF">OCV47_11930</name>
</gene>
<accession>A0ABT2SNE5</accession>
<dbReference type="Pfam" id="PF22564">
    <property type="entry name" value="HAAS"/>
    <property type="match status" value="1"/>
</dbReference>
<evidence type="ECO:0000313" key="2">
    <source>
        <dbReference type="EMBL" id="MCU6726039.1"/>
    </source>
</evidence>
<proteinExistence type="predicted"/>
<feature type="transmembrane region" description="Helical" evidence="1">
    <location>
        <begin position="188"/>
        <end position="211"/>
    </location>
</feature>
<organism evidence="2 3">
    <name type="scientific">Muricoprocola aceti</name>
    <dbReference type="NCBI Taxonomy" id="2981772"/>
    <lineage>
        <taxon>Bacteria</taxon>
        <taxon>Bacillati</taxon>
        <taxon>Bacillota</taxon>
        <taxon>Clostridia</taxon>
        <taxon>Lachnospirales</taxon>
        <taxon>Lachnospiraceae</taxon>
        <taxon>Muricoprocola</taxon>
    </lineage>
</organism>
<keyword evidence="1" id="KW-1133">Transmembrane helix</keyword>
<protein>
    <recommendedName>
        <fullName evidence="4">DUF1700 domain-containing protein</fullName>
    </recommendedName>
</protein>
<keyword evidence="1" id="KW-0812">Transmembrane</keyword>
<dbReference type="RefSeq" id="WP_262655295.1">
    <property type="nucleotide sequence ID" value="NZ_JAOQKE010000017.1"/>
</dbReference>
<reference evidence="2 3" key="1">
    <citation type="journal article" date="2021" name="ISME Commun">
        <title>Automated analysis of genomic sequences facilitates high-throughput and comprehensive description of bacteria.</title>
        <authorList>
            <person name="Hitch T.C.A."/>
        </authorList>
    </citation>
    <scope>NUCLEOTIDE SEQUENCE [LARGE SCALE GENOMIC DNA]</scope>
    <source>
        <strain evidence="2 3">Sanger_29</strain>
    </source>
</reference>
<evidence type="ECO:0000256" key="1">
    <source>
        <dbReference type="SAM" id="Phobius"/>
    </source>
</evidence>
<feature type="transmembrane region" description="Helical" evidence="1">
    <location>
        <begin position="133"/>
        <end position="154"/>
    </location>
</feature>
<dbReference type="EMBL" id="JAOQKE010000017">
    <property type="protein sequence ID" value="MCU6726039.1"/>
    <property type="molecule type" value="Genomic_DNA"/>
</dbReference>